<accession>A0A1D1UPN3</accession>
<evidence type="ECO:0000313" key="5">
    <source>
        <dbReference type="EMBL" id="GAU91686.1"/>
    </source>
</evidence>
<keyword evidence="2" id="KW-0325">Glycoprotein</keyword>
<keyword evidence="1" id="KW-0732">Signal</keyword>
<feature type="compositionally biased region" description="Pro residues" evidence="3">
    <location>
        <begin position="197"/>
        <end position="211"/>
    </location>
</feature>
<gene>
    <name evidence="5" type="primary">RvY_03896-1</name>
    <name evidence="5" type="synonym">RvY_03896.1</name>
    <name evidence="5" type="ORF">RvY_03896</name>
</gene>
<evidence type="ECO:0000313" key="6">
    <source>
        <dbReference type="Proteomes" id="UP000186922"/>
    </source>
</evidence>
<evidence type="ECO:0000256" key="1">
    <source>
        <dbReference type="ARBA" id="ARBA00022729"/>
    </source>
</evidence>
<dbReference type="GO" id="GO:0030431">
    <property type="term" value="P:sleep"/>
    <property type="evidence" value="ECO:0007669"/>
    <property type="project" value="InterPro"/>
</dbReference>
<dbReference type="AlphaFoldDB" id="A0A1D1UPN3"/>
<keyword evidence="6" id="KW-1185">Reference proteome</keyword>
<dbReference type="EMBL" id="BDGG01000002">
    <property type="protein sequence ID" value="GAU91686.1"/>
    <property type="molecule type" value="Genomic_DNA"/>
</dbReference>
<keyword evidence="4" id="KW-1133">Transmembrane helix</keyword>
<dbReference type="Pfam" id="PF17064">
    <property type="entry name" value="QVR"/>
    <property type="match status" value="1"/>
</dbReference>
<keyword evidence="4" id="KW-0812">Transmembrane</keyword>
<sequence length="238" mass="26548">MSNGVLKISASKNHTCYVCTGEEGTGDTDCLLYNLDLLRTTIQPCANDDNVCQSVFGKTAAGKKTVRRSCAPKTDQGGKTRCWYSNENIEVTCVCYTSTCNYPSWTNDPTYKPISSDSSYSFPSNVDYKRKADAELKRHNETSGDNKECDCHPVTQNILVLVIVLCVTTAFCIGAVHFCHYKYETKRLRYEMQELTPPTPTPPPVPPPPGPLRTISYQNPSPSAHSDLRFVSHDHNHR</sequence>
<feature type="compositionally biased region" description="Basic and acidic residues" evidence="3">
    <location>
        <begin position="226"/>
        <end position="238"/>
    </location>
</feature>
<evidence type="ECO:0000256" key="2">
    <source>
        <dbReference type="ARBA" id="ARBA00023180"/>
    </source>
</evidence>
<reference evidence="5 6" key="1">
    <citation type="journal article" date="2016" name="Nat. Commun.">
        <title>Extremotolerant tardigrade genome and improved radiotolerance of human cultured cells by tardigrade-unique protein.</title>
        <authorList>
            <person name="Hashimoto T."/>
            <person name="Horikawa D.D."/>
            <person name="Saito Y."/>
            <person name="Kuwahara H."/>
            <person name="Kozuka-Hata H."/>
            <person name="Shin-I T."/>
            <person name="Minakuchi Y."/>
            <person name="Ohishi K."/>
            <person name="Motoyama A."/>
            <person name="Aizu T."/>
            <person name="Enomoto A."/>
            <person name="Kondo K."/>
            <person name="Tanaka S."/>
            <person name="Hara Y."/>
            <person name="Koshikawa S."/>
            <person name="Sagara H."/>
            <person name="Miura T."/>
            <person name="Yokobori S."/>
            <person name="Miyagawa K."/>
            <person name="Suzuki Y."/>
            <person name="Kubo T."/>
            <person name="Oyama M."/>
            <person name="Kohara Y."/>
            <person name="Fujiyama A."/>
            <person name="Arakawa K."/>
            <person name="Katayama T."/>
            <person name="Toyoda A."/>
            <person name="Kunieda T."/>
        </authorList>
    </citation>
    <scope>NUCLEOTIDE SEQUENCE [LARGE SCALE GENOMIC DNA]</scope>
    <source>
        <strain evidence="5 6">YOKOZUNA-1</strain>
    </source>
</reference>
<evidence type="ECO:0000256" key="4">
    <source>
        <dbReference type="SAM" id="Phobius"/>
    </source>
</evidence>
<organism evidence="5 6">
    <name type="scientific">Ramazzottius varieornatus</name>
    <name type="common">Water bear</name>
    <name type="synonym">Tardigrade</name>
    <dbReference type="NCBI Taxonomy" id="947166"/>
    <lineage>
        <taxon>Eukaryota</taxon>
        <taxon>Metazoa</taxon>
        <taxon>Ecdysozoa</taxon>
        <taxon>Tardigrada</taxon>
        <taxon>Eutardigrada</taxon>
        <taxon>Parachela</taxon>
        <taxon>Hypsibioidea</taxon>
        <taxon>Ramazzottiidae</taxon>
        <taxon>Ramazzottius</taxon>
    </lineage>
</organism>
<name>A0A1D1UPN3_RAMVA</name>
<dbReference type="Proteomes" id="UP000186922">
    <property type="component" value="Unassembled WGS sequence"/>
</dbReference>
<proteinExistence type="predicted"/>
<evidence type="ECO:0000256" key="3">
    <source>
        <dbReference type="SAM" id="MobiDB-lite"/>
    </source>
</evidence>
<dbReference type="GO" id="GO:0032222">
    <property type="term" value="P:regulation of synaptic transmission, cholinergic"/>
    <property type="evidence" value="ECO:0007669"/>
    <property type="project" value="InterPro"/>
</dbReference>
<feature type="transmembrane region" description="Helical" evidence="4">
    <location>
        <begin position="158"/>
        <end position="179"/>
    </location>
</feature>
<dbReference type="InterPro" id="IPR031424">
    <property type="entry name" value="QVR-like"/>
</dbReference>
<protein>
    <submittedName>
        <fullName evidence="5">Uncharacterized protein</fullName>
    </submittedName>
</protein>
<keyword evidence="4" id="KW-0472">Membrane</keyword>
<feature type="region of interest" description="Disordered" evidence="3">
    <location>
        <begin position="194"/>
        <end position="238"/>
    </location>
</feature>
<comment type="caution">
    <text evidence="5">The sequence shown here is derived from an EMBL/GenBank/DDBJ whole genome shotgun (WGS) entry which is preliminary data.</text>
</comment>
<feature type="compositionally biased region" description="Polar residues" evidence="3">
    <location>
        <begin position="215"/>
        <end position="224"/>
    </location>
</feature>